<keyword evidence="6" id="KW-1185">Reference proteome</keyword>
<reference evidence="5 6" key="1">
    <citation type="submission" date="2019-06" db="EMBL/GenBank/DDBJ databases">
        <title>Draft genome sequence of the filamentous fungus Phialemoniopsis curvata isolated from diesel fuel.</title>
        <authorList>
            <person name="Varaljay V.A."/>
            <person name="Lyon W.J."/>
            <person name="Crouch A.L."/>
            <person name="Drake C.E."/>
            <person name="Hollomon J.M."/>
            <person name="Nadeau L.J."/>
            <person name="Nunn H.S."/>
            <person name="Stevenson B.S."/>
            <person name="Bojanowski C.L."/>
            <person name="Crookes-Goodson W.J."/>
        </authorList>
    </citation>
    <scope>NUCLEOTIDE SEQUENCE [LARGE SCALE GENOMIC DNA]</scope>
    <source>
        <strain evidence="5 6">D216</strain>
    </source>
</reference>
<dbReference type="PANTHER" id="PTHR24198:SF165">
    <property type="entry name" value="ANKYRIN REPEAT-CONTAINING PROTEIN-RELATED"/>
    <property type="match status" value="1"/>
</dbReference>
<evidence type="ECO:0000313" key="5">
    <source>
        <dbReference type="EMBL" id="TPX15648.1"/>
    </source>
</evidence>
<evidence type="ECO:0008006" key="7">
    <source>
        <dbReference type="Google" id="ProtNLM"/>
    </source>
</evidence>
<accession>A0A507BG15</accession>
<dbReference type="InterPro" id="IPR036770">
    <property type="entry name" value="Ankyrin_rpt-contain_sf"/>
</dbReference>
<dbReference type="STRING" id="1093900.A0A507BG15"/>
<keyword evidence="1" id="KW-0677">Repeat</keyword>
<name>A0A507BG15_9PEZI</name>
<keyword evidence="2 3" id="KW-0040">ANK repeat</keyword>
<dbReference type="Pfam" id="PF12796">
    <property type="entry name" value="Ank_2"/>
    <property type="match status" value="1"/>
</dbReference>
<dbReference type="PROSITE" id="PS50297">
    <property type="entry name" value="ANK_REP_REGION"/>
    <property type="match status" value="3"/>
</dbReference>
<dbReference type="InParanoid" id="A0A507BG15"/>
<dbReference type="Gene3D" id="1.25.40.20">
    <property type="entry name" value="Ankyrin repeat-containing domain"/>
    <property type="match status" value="2"/>
</dbReference>
<organism evidence="5 6">
    <name type="scientific">Thyridium curvatum</name>
    <dbReference type="NCBI Taxonomy" id="1093900"/>
    <lineage>
        <taxon>Eukaryota</taxon>
        <taxon>Fungi</taxon>
        <taxon>Dikarya</taxon>
        <taxon>Ascomycota</taxon>
        <taxon>Pezizomycotina</taxon>
        <taxon>Sordariomycetes</taxon>
        <taxon>Sordariomycetidae</taxon>
        <taxon>Thyridiales</taxon>
        <taxon>Thyridiaceae</taxon>
        <taxon>Thyridium</taxon>
    </lineage>
</organism>
<feature type="repeat" description="ANK" evidence="3">
    <location>
        <begin position="443"/>
        <end position="475"/>
    </location>
</feature>
<evidence type="ECO:0000313" key="6">
    <source>
        <dbReference type="Proteomes" id="UP000319257"/>
    </source>
</evidence>
<dbReference type="AlphaFoldDB" id="A0A507BG15"/>
<dbReference type="SUPFAM" id="SSF48403">
    <property type="entry name" value="Ankyrin repeat"/>
    <property type="match status" value="2"/>
</dbReference>
<dbReference type="InterPro" id="IPR002110">
    <property type="entry name" value="Ankyrin_rpt"/>
</dbReference>
<dbReference type="Pfam" id="PF13637">
    <property type="entry name" value="Ank_4"/>
    <property type="match status" value="1"/>
</dbReference>
<dbReference type="PROSITE" id="PS50088">
    <property type="entry name" value="ANK_REPEAT"/>
    <property type="match status" value="3"/>
</dbReference>
<dbReference type="Proteomes" id="UP000319257">
    <property type="component" value="Unassembled WGS sequence"/>
</dbReference>
<evidence type="ECO:0000256" key="2">
    <source>
        <dbReference type="ARBA" id="ARBA00023043"/>
    </source>
</evidence>
<comment type="caution">
    <text evidence="5">The sequence shown here is derived from an EMBL/GenBank/DDBJ whole genome shotgun (WGS) entry which is preliminary data.</text>
</comment>
<evidence type="ECO:0000256" key="3">
    <source>
        <dbReference type="PROSITE-ProRule" id="PRU00023"/>
    </source>
</evidence>
<evidence type="ECO:0000256" key="4">
    <source>
        <dbReference type="SAM" id="MobiDB-lite"/>
    </source>
</evidence>
<dbReference type="SMART" id="SM00248">
    <property type="entry name" value="ANK"/>
    <property type="match status" value="8"/>
</dbReference>
<feature type="repeat" description="ANK" evidence="3">
    <location>
        <begin position="408"/>
        <end position="440"/>
    </location>
</feature>
<proteinExistence type="predicted"/>
<evidence type="ECO:0000256" key="1">
    <source>
        <dbReference type="ARBA" id="ARBA00022737"/>
    </source>
</evidence>
<feature type="compositionally biased region" description="Acidic residues" evidence="4">
    <location>
        <begin position="570"/>
        <end position="584"/>
    </location>
</feature>
<dbReference type="EMBL" id="SKBQ01000020">
    <property type="protein sequence ID" value="TPX15648.1"/>
    <property type="molecule type" value="Genomic_DNA"/>
</dbReference>
<dbReference type="PANTHER" id="PTHR24198">
    <property type="entry name" value="ANKYRIN REPEAT AND PROTEIN KINASE DOMAIN-CONTAINING PROTEIN"/>
    <property type="match status" value="1"/>
</dbReference>
<protein>
    <recommendedName>
        <fullName evidence="7">Ankyrin</fullName>
    </recommendedName>
</protein>
<feature type="repeat" description="ANK" evidence="3">
    <location>
        <begin position="478"/>
        <end position="510"/>
    </location>
</feature>
<sequence>MSCPRPWQSAILYFSLFSSSPSSFPKFECVTLKDFEESFERSPITHAITSVANAKILSEDQLVKVIERMLSLGADPNYVLEDFNEEETPVNMAIRHGYWKITELLLDCGAATDTWPWEDIQTSQQSKVPIHIFERLYRQGFFTLSHAILSQQPPEFLKRMLSLDTSYEWDCAQRGDSPLVTIVSNESFEYLELILEARPSMYDCRALMIAVLKISATRGCLGSSRLVECLLQRRPSRTEICANEGTALIFALCGGLGELVNHMAEVGLYLSGNLRTRRLIEVFKTFEEFAHIFTEYPSPFSYSCEGAAVQDGLDWLLLFASSEAVQSALDQGLKPFGKHLMIAAEYGRSDLLETLIEHGVDRRELDEQGCLQRACEHGNLETMKRLLDLGVKVNGNMTKTKLYTPYWVHRTPFQTAVEQGSVAMVEILIEHGANVDEPAGKVRGATALQLAAGAGRLALVRRLKDLGADLNAPASPVHGRTALEAAAEHGRLTTVQFLLSSGVSTENQHRRQYIRAVKFAAAEGHSVIEAILREHCQPWDDEDWRIYIAETLSDAADETDQADDTSWASTEDESDDGQSNDDGIELSEPDIVIQAPQLFPMNSVYPSSDRGGTEGAGGTFQIRESNMALPDFMNNFGVDGIDQTGSLAHLDMVDWVDETTQHYDIYRSPGVEPELSIIPFFSNGPHNVTAELSNQFHQGTALGIDGEARQDSASNLTVSGPDLDVVCAKDSSAVDTTVQHDYIWQLNPDILVPPSNIAASGSGIALDSCWLDPDAAFAEDPFAVDTVAFYNSFSQPTPDIPMSLSNIAASGSGSANNSRCRICGNVLEQCFCLSLPYMDGMDMDDEL</sequence>
<dbReference type="GeneID" id="41971793"/>
<feature type="region of interest" description="Disordered" evidence="4">
    <location>
        <begin position="555"/>
        <end position="584"/>
    </location>
</feature>
<dbReference type="OrthoDB" id="539213at2759"/>
<dbReference type="RefSeq" id="XP_030997359.1">
    <property type="nucleotide sequence ID" value="XM_031138746.1"/>
</dbReference>
<gene>
    <name evidence="5" type="ORF">E0L32_004346</name>
</gene>